<evidence type="ECO:0000313" key="1">
    <source>
        <dbReference type="EMBL" id="MCV2886505.1"/>
    </source>
</evidence>
<gene>
    <name evidence="1" type="ORF">OE749_17550</name>
</gene>
<name>A0ABT3ACY9_9ALTE</name>
<dbReference type="Proteomes" id="UP001652504">
    <property type="component" value="Unassembled WGS sequence"/>
</dbReference>
<accession>A0ABT3ACY9</accession>
<evidence type="ECO:0000313" key="2">
    <source>
        <dbReference type="Proteomes" id="UP001652504"/>
    </source>
</evidence>
<keyword evidence="2" id="KW-1185">Reference proteome</keyword>
<comment type="caution">
    <text evidence="1">The sequence shown here is derived from an EMBL/GenBank/DDBJ whole genome shotgun (WGS) entry which is preliminary data.</text>
</comment>
<reference evidence="1 2" key="1">
    <citation type="submission" date="2022-10" db="EMBL/GenBank/DDBJ databases">
        <title>Aestuariibacter sp. AA17 isolated from Montipora capitata coral fragment.</title>
        <authorList>
            <person name="Emsley S.A."/>
            <person name="Pfannmuller K.M."/>
            <person name="Loughran R.M."/>
            <person name="Shlafstein M."/>
            <person name="Papke E."/>
            <person name="Saw J.H."/>
            <person name="Ushijima B."/>
            <person name="Videau P."/>
        </authorList>
    </citation>
    <scope>NUCLEOTIDE SEQUENCE [LARGE SCALE GENOMIC DNA]</scope>
    <source>
        <strain evidence="1 2">AA17</strain>
    </source>
</reference>
<protein>
    <submittedName>
        <fullName evidence="1">Uncharacterized protein</fullName>
    </submittedName>
</protein>
<organism evidence="1 2">
    <name type="scientific">Fluctibacter corallii</name>
    <dbReference type="NCBI Taxonomy" id="2984329"/>
    <lineage>
        <taxon>Bacteria</taxon>
        <taxon>Pseudomonadati</taxon>
        <taxon>Pseudomonadota</taxon>
        <taxon>Gammaproteobacteria</taxon>
        <taxon>Alteromonadales</taxon>
        <taxon>Alteromonadaceae</taxon>
        <taxon>Fluctibacter</taxon>
    </lineage>
</organism>
<proteinExistence type="predicted"/>
<dbReference type="EMBL" id="JAOWKX010000011">
    <property type="protein sequence ID" value="MCV2886505.1"/>
    <property type="molecule type" value="Genomic_DNA"/>
</dbReference>
<dbReference type="RefSeq" id="WP_263713787.1">
    <property type="nucleotide sequence ID" value="NZ_JAOWKX010000011.1"/>
</dbReference>
<sequence>MPGIADVVGFAFYAAAVRAVILGAAGVGDEAVFGDQWNSQALLSK</sequence>